<protein>
    <recommendedName>
        <fullName evidence="5">DUF4177 domain-containing protein</fullName>
    </recommendedName>
</protein>
<proteinExistence type="predicted"/>
<evidence type="ECO:0000313" key="3">
    <source>
        <dbReference type="Proteomes" id="UP000077384"/>
    </source>
</evidence>
<dbReference type="EMBL" id="LROR01000050">
    <property type="protein sequence ID" value="OBR93770.1"/>
    <property type="molecule type" value="Genomic_DNA"/>
</dbReference>
<dbReference type="Proteomes" id="UP000077384">
    <property type="component" value="Unassembled WGS sequence"/>
</dbReference>
<name>A0A162LEM8_9CLOT</name>
<organism evidence="1 3">
    <name type="scientific">Clostridium coskatii</name>
    <dbReference type="NCBI Taxonomy" id="1705578"/>
    <lineage>
        <taxon>Bacteria</taxon>
        <taxon>Bacillati</taxon>
        <taxon>Bacillota</taxon>
        <taxon>Clostridia</taxon>
        <taxon>Eubacteriales</taxon>
        <taxon>Clostridiaceae</taxon>
        <taxon>Clostridium</taxon>
    </lineage>
</organism>
<evidence type="ECO:0000313" key="4">
    <source>
        <dbReference type="Proteomes" id="UP000093694"/>
    </source>
</evidence>
<evidence type="ECO:0008006" key="5">
    <source>
        <dbReference type="Google" id="ProtNLM"/>
    </source>
</evidence>
<reference evidence="1 3" key="1">
    <citation type="journal article" date="2015" name="Biotechnol. Bioeng.">
        <title>Genome sequence and phenotypic characterization of Caulobacter segnis.</title>
        <authorList>
            <person name="Patel S."/>
            <person name="Fletcher B."/>
            <person name="Scott D.C."/>
            <person name="Ely B."/>
        </authorList>
    </citation>
    <scope>NUCLEOTIDE SEQUENCE [LARGE SCALE GENOMIC DNA]</scope>
    <source>
        <strain evidence="1 3">PS02</strain>
    </source>
</reference>
<comment type="caution">
    <text evidence="1">The sequence shown here is derived from an EMBL/GenBank/DDBJ whole genome shotgun (WGS) entry which is preliminary data.</text>
</comment>
<evidence type="ECO:0000313" key="2">
    <source>
        <dbReference type="EMBL" id="OBR93770.1"/>
    </source>
</evidence>
<keyword evidence="4" id="KW-1185">Reference proteome</keyword>
<gene>
    <name evidence="2" type="ORF">CLCOS_21680</name>
    <name evidence="1" type="ORF">WX73_01280</name>
</gene>
<evidence type="ECO:0000313" key="1">
    <source>
        <dbReference type="EMBL" id="OAA94872.1"/>
    </source>
</evidence>
<dbReference type="Proteomes" id="UP000093694">
    <property type="component" value="Unassembled WGS sequence"/>
</dbReference>
<dbReference type="EMBL" id="LITQ01000001">
    <property type="protein sequence ID" value="OAA94872.1"/>
    <property type="molecule type" value="Genomic_DNA"/>
</dbReference>
<dbReference type="PATRIC" id="fig|1705578.3.peg.94"/>
<sequence length="64" mass="7720">MSWQYRIFTVERFLNSTDNLNLEEKLNKYGKEDWELTGVLQRHYATLGNQDKLEDDLIVFKKHS</sequence>
<reference evidence="2 4" key="2">
    <citation type="journal article" date="2016" name="Front. Microbiol.">
        <title>Industrial Acetogenic Biocatalysts: A Comparative Metabolic and Genomic Analysis.</title>
        <authorList>
            <person name="Bengelsdorf F."/>
            <person name="Poehlein A."/>
            <person name="Sonja S."/>
            <person name="Erz C."/>
            <person name="Hummel T."/>
            <person name="Hoffmeister S."/>
            <person name="Daniel R."/>
            <person name="Durre P."/>
        </authorList>
    </citation>
    <scope>NUCLEOTIDE SEQUENCE [LARGE SCALE GENOMIC DNA]</scope>
    <source>
        <strain evidence="2 4">PTA-10522</strain>
    </source>
</reference>
<dbReference type="RefSeq" id="WP_013240632.1">
    <property type="nucleotide sequence ID" value="NZ_LITQ01000001.1"/>
</dbReference>
<accession>A0A162LEM8</accession>
<dbReference type="AlphaFoldDB" id="A0A162LEM8"/>